<evidence type="ECO:0000256" key="2">
    <source>
        <dbReference type="ARBA" id="ARBA00005155"/>
    </source>
</evidence>
<comment type="function">
    <text evidence="1">This protein may play a role in the biosynthesis of the prosthetic group of nitrogenase (FeMo cofactor).</text>
</comment>
<dbReference type="SUPFAM" id="SSF53807">
    <property type="entry name" value="Helical backbone' metal receptor"/>
    <property type="match status" value="1"/>
</dbReference>
<dbReference type="NCBIfam" id="TIGR01285">
    <property type="entry name" value="nifN"/>
    <property type="match status" value="1"/>
</dbReference>
<dbReference type="OrthoDB" id="9800746at2"/>
<dbReference type="InterPro" id="IPR000510">
    <property type="entry name" value="Nase/OxRdtase_comp1"/>
</dbReference>
<dbReference type="PANTHER" id="PTHR33712">
    <property type="entry name" value="LIGHT-INDEPENDENT PROTOCHLOROPHYLLIDE REDUCTASE SUBUNIT B"/>
    <property type="match status" value="1"/>
</dbReference>
<dbReference type="Proteomes" id="UP000325755">
    <property type="component" value="Chromosome"/>
</dbReference>
<evidence type="ECO:0000256" key="4">
    <source>
        <dbReference type="ARBA" id="ARBA00013282"/>
    </source>
</evidence>
<dbReference type="EMBL" id="CP044205">
    <property type="protein sequence ID" value="QFY41979.1"/>
    <property type="molecule type" value="Genomic_DNA"/>
</dbReference>
<evidence type="ECO:0000256" key="6">
    <source>
        <dbReference type="RuleBase" id="RU004021"/>
    </source>
</evidence>
<dbReference type="AlphaFoldDB" id="A0A5Q0BEP9"/>
<reference evidence="8 9" key="1">
    <citation type="submission" date="2019-09" db="EMBL/GenBank/DDBJ databases">
        <title>Ecophysiology of the spiral-shaped methanotroph Methylospira mobilis as revealed by the complete genome sequence.</title>
        <authorList>
            <person name="Oshkin I.Y."/>
            <person name="Dedysh S.N."/>
            <person name="Miroshnikov K."/>
            <person name="Danilova O.V."/>
            <person name="Hakobyan A."/>
            <person name="Liesack W."/>
        </authorList>
    </citation>
    <scope>NUCLEOTIDE SEQUENCE [LARGE SCALE GENOMIC DNA]</scope>
    <source>
        <strain evidence="8 9">Shm1</strain>
    </source>
</reference>
<evidence type="ECO:0000259" key="7">
    <source>
        <dbReference type="Pfam" id="PF00148"/>
    </source>
</evidence>
<dbReference type="Gene3D" id="3.40.50.1980">
    <property type="entry name" value="Nitrogenase molybdenum iron protein domain"/>
    <property type="match status" value="3"/>
</dbReference>
<accession>A0A5Q0BEP9</accession>
<evidence type="ECO:0000256" key="5">
    <source>
        <dbReference type="ARBA" id="ARBA00023231"/>
    </source>
</evidence>
<keyword evidence="5 6" id="KW-0535">Nitrogen fixation</keyword>
<gene>
    <name evidence="8" type="primary">nifN</name>
    <name evidence="8" type="ORF">F6R98_04490</name>
</gene>
<feature type="domain" description="Nitrogenase/oxidoreductase component 1" evidence="7">
    <location>
        <begin position="22"/>
        <end position="436"/>
    </location>
</feature>
<dbReference type="PROSITE" id="PS00699">
    <property type="entry name" value="NITROGENASE_1_1"/>
    <property type="match status" value="1"/>
</dbReference>
<comment type="pathway">
    <text evidence="2">Cofactor biosynthesis; Fe-Mo cofactor biosynthesis.</text>
</comment>
<dbReference type="RefSeq" id="WP_153247964.1">
    <property type="nucleotide sequence ID" value="NZ_CP044205.1"/>
</dbReference>
<dbReference type="PANTHER" id="PTHR33712:SF7">
    <property type="entry name" value="LIGHT-INDEPENDENT PROTOCHLOROPHYLLIDE REDUCTASE SUBUNIT B"/>
    <property type="match status" value="1"/>
</dbReference>
<dbReference type="Pfam" id="PF00148">
    <property type="entry name" value="Oxidored_nitro"/>
    <property type="match status" value="1"/>
</dbReference>
<dbReference type="UniPathway" id="UPA00782"/>
<dbReference type="InterPro" id="IPR000318">
    <property type="entry name" value="Nase_comp1_CS"/>
</dbReference>
<dbReference type="InterPro" id="IPR005975">
    <property type="entry name" value="Nase_Mo-Fe_CF"/>
</dbReference>
<organism evidence="8 9">
    <name type="scientific">Candidatus Methylospira mobilis</name>
    <dbReference type="NCBI Taxonomy" id="1808979"/>
    <lineage>
        <taxon>Bacteria</taxon>
        <taxon>Pseudomonadati</taxon>
        <taxon>Pseudomonadota</taxon>
        <taxon>Gammaproteobacteria</taxon>
        <taxon>Methylococcales</taxon>
        <taxon>Methylococcaceae</taxon>
        <taxon>Candidatus Methylospira</taxon>
    </lineage>
</organism>
<evidence type="ECO:0000256" key="1">
    <source>
        <dbReference type="ARBA" id="ARBA00003171"/>
    </source>
</evidence>
<dbReference type="KEGG" id="mmob:F6R98_04490"/>
<name>A0A5Q0BEP9_9GAMM</name>
<dbReference type="GO" id="GO:0065003">
    <property type="term" value="P:protein-containing complex assembly"/>
    <property type="evidence" value="ECO:0007669"/>
    <property type="project" value="InterPro"/>
</dbReference>
<evidence type="ECO:0000313" key="8">
    <source>
        <dbReference type="EMBL" id="QFY41979.1"/>
    </source>
</evidence>
<sequence length="480" mass="51285">MAETPVISKRKKALSVNPLKASQPVGGSLATLGFNRSMPMLHGSQGCTAFAKVYFVRHFREPIPLQSSAMDQASSVMGADDNVIEGLKNIAEKSAPDLITVLTTGLSETQGTDIKRCVHEFRAKYPQFAHIGVVGVNTPDFTGCLETGYAATLVQIVSELVPLASEAGTRPGNRPRQVNVLAGSLLTPGDLEHLRDIIEWFGLRPVIVPDVSDSLDGHLTDEDFSPVSLGGTPMSELRTLGDSIASLVIGTSLSKAGEILEQRTGVKSFYFNHVCGLKATDALVKTLADVAAVPVPERLERQRAQLLDSMVDTHFMLGFLRVAIAADPDLLAALASVVHEMGGQVVAAVASSDGPALALAPVSAIKIGDLEDLEALARETDAELLVGNSHAAQSAERLNIPLLRCGFPLYDTVGAYQKRYVGYAGTRQTLFDFANLALAMVHRHEVPVYRSIFGQKPAEELASYPLEAESHGATPTHAHH</sequence>
<keyword evidence="9" id="KW-1185">Reference proteome</keyword>
<proteinExistence type="inferred from homology"/>
<evidence type="ECO:0000313" key="9">
    <source>
        <dbReference type="Proteomes" id="UP000325755"/>
    </source>
</evidence>
<dbReference type="GO" id="GO:0016163">
    <property type="term" value="F:nitrogenase activity"/>
    <property type="evidence" value="ECO:0007669"/>
    <property type="project" value="InterPro"/>
</dbReference>
<dbReference type="InParanoid" id="A0A5Q0BEP9"/>
<protein>
    <recommendedName>
        <fullName evidence="4">Nitrogenase iron-molybdenum cofactor biosynthesis protein NifN</fullName>
    </recommendedName>
</protein>
<dbReference type="Gene3D" id="6.10.250.1090">
    <property type="match status" value="1"/>
</dbReference>
<evidence type="ECO:0000256" key="3">
    <source>
        <dbReference type="ARBA" id="ARBA00011002"/>
    </source>
</evidence>
<dbReference type="InterPro" id="IPR050152">
    <property type="entry name" value="ChlB/BchB/BchZ"/>
</dbReference>
<comment type="similarity">
    <text evidence="3 6">Belongs to the NifD/NifK/NifE/NifN family.</text>
</comment>
<dbReference type="CDD" id="cd01966">
    <property type="entry name" value="Nitrogenase_NifN_1"/>
    <property type="match status" value="1"/>
</dbReference>